<accession>A0A7W5G6Z4</accession>
<evidence type="ECO:0008006" key="4">
    <source>
        <dbReference type="Google" id="ProtNLM"/>
    </source>
</evidence>
<evidence type="ECO:0000256" key="1">
    <source>
        <dbReference type="SAM" id="SignalP"/>
    </source>
</evidence>
<keyword evidence="3" id="KW-1185">Reference proteome</keyword>
<name>A0A7W5G6Z4_9GAMM</name>
<sequence length="169" mass="18170">MAAMARMWLLGAGMALLGGCANQSTETTAERFDCEALNRAVANAGTGFADLKGRLETTPLTRTWKTDTQAFHDACVITASRRPDHYLCFGRLVSADPRGALMAGGEELAQCLGEGWRSARTAPDRLEFTRQDSEPVVVLESFLNDRGQRMGTLGVFRNAGDAAPLSDDG</sequence>
<evidence type="ECO:0000313" key="2">
    <source>
        <dbReference type="EMBL" id="MBB3142382.1"/>
    </source>
</evidence>
<feature type="signal peptide" evidence="1">
    <location>
        <begin position="1"/>
        <end position="17"/>
    </location>
</feature>
<feature type="chain" id="PRO_5030607072" description="DUF3558 domain-containing protein" evidence="1">
    <location>
        <begin position="18"/>
        <end position="169"/>
    </location>
</feature>
<dbReference type="PROSITE" id="PS51257">
    <property type="entry name" value="PROKAR_LIPOPROTEIN"/>
    <property type="match status" value="1"/>
</dbReference>
<dbReference type="RefSeq" id="WP_183388756.1">
    <property type="nucleotide sequence ID" value="NZ_JACHXM010000020.1"/>
</dbReference>
<keyword evidence="1" id="KW-0732">Signal</keyword>
<organism evidence="2 3">
    <name type="scientific">Halomonas organivorans</name>
    <dbReference type="NCBI Taxonomy" id="257772"/>
    <lineage>
        <taxon>Bacteria</taxon>
        <taxon>Pseudomonadati</taxon>
        <taxon>Pseudomonadota</taxon>
        <taxon>Gammaproteobacteria</taxon>
        <taxon>Oceanospirillales</taxon>
        <taxon>Halomonadaceae</taxon>
        <taxon>Halomonas</taxon>
    </lineage>
</organism>
<dbReference type="AlphaFoldDB" id="A0A7W5G6Z4"/>
<dbReference type="Proteomes" id="UP000525987">
    <property type="component" value="Unassembled WGS sequence"/>
</dbReference>
<dbReference type="EMBL" id="JACHXM010000020">
    <property type="protein sequence ID" value="MBB3142382.1"/>
    <property type="molecule type" value="Genomic_DNA"/>
</dbReference>
<proteinExistence type="predicted"/>
<gene>
    <name evidence="2" type="ORF">FHR96_003271</name>
</gene>
<evidence type="ECO:0000313" key="3">
    <source>
        <dbReference type="Proteomes" id="UP000525987"/>
    </source>
</evidence>
<reference evidence="2 3" key="1">
    <citation type="submission" date="2020-08" db="EMBL/GenBank/DDBJ databases">
        <title>Genomic Encyclopedia of Type Strains, Phase III (KMG-III): the genomes of soil and plant-associated and newly described type strains.</title>
        <authorList>
            <person name="Whitman W."/>
        </authorList>
    </citation>
    <scope>NUCLEOTIDE SEQUENCE [LARGE SCALE GENOMIC DNA]</scope>
    <source>
        <strain evidence="2 3">CECT 5995</strain>
    </source>
</reference>
<comment type="caution">
    <text evidence="2">The sequence shown here is derived from an EMBL/GenBank/DDBJ whole genome shotgun (WGS) entry which is preliminary data.</text>
</comment>
<protein>
    <recommendedName>
        <fullName evidence="4">DUF3558 domain-containing protein</fullName>
    </recommendedName>
</protein>